<proteinExistence type="predicted"/>
<keyword evidence="2" id="KW-1185">Reference proteome</keyword>
<dbReference type="InParanoid" id="A0A0D0BDP1"/>
<dbReference type="EMBL" id="KN835193">
    <property type="protein sequence ID" value="KIK44332.1"/>
    <property type="molecule type" value="Genomic_DNA"/>
</dbReference>
<name>A0A0D0BDP1_9AGAM</name>
<sequence>MAYLCSLEVHNGIHPGSHLTAEITQLNVSIQLLCGIGNKRRAHRHRTCAQTFELCEAWPATQRGGEYCGANLTALQAPRTCNIQPHGSRSNLTRKGFSPKITFACILFILDYV</sequence>
<reference evidence="2" key="2">
    <citation type="submission" date="2015-01" db="EMBL/GenBank/DDBJ databases">
        <title>Evolutionary Origins and Diversification of the Mycorrhizal Mutualists.</title>
        <authorList>
            <consortium name="DOE Joint Genome Institute"/>
            <consortium name="Mycorrhizal Genomics Consortium"/>
            <person name="Kohler A."/>
            <person name="Kuo A."/>
            <person name="Nagy L.G."/>
            <person name="Floudas D."/>
            <person name="Copeland A."/>
            <person name="Barry K.W."/>
            <person name="Cichocki N."/>
            <person name="Veneault-Fourrey C."/>
            <person name="LaButti K."/>
            <person name="Lindquist E.A."/>
            <person name="Lipzen A."/>
            <person name="Lundell T."/>
            <person name="Morin E."/>
            <person name="Murat C."/>
            <person name="Riley R."/>
            <person name="Ohm R."/>
            <person name="Sun H."/>
            <person name="Tunlid A."/>
            <person name="Henrissat B."/>
            <person name="Grigoriev I.V."/>
            <person name="Hibbett D.S."/>
            <person name="Martin F."/>
        </authorList>
    </citation>
    <scope>NUCLEOTIDE SEQUENCE [LARGE SCALE GENOMIC DNA]</scope>
    <source>
        <strain evidence="2">UH-Slu-Lm8-n1</strain>
    </source>
</reference>
<dbReference type="Proteomes" id="UP000054485">
    <property type="component" value="Unassembled WGS sequence"/>
</dbReference>
<organism evidence="1 2">
    <name type="scientific">Suillus luteus UH-Slu-Lm8-n1</name>
    <dbReference type="NCBI Taxonomy" id="930992"/>
    <lineage>
        <taxon>Eukaryota</taxon>
        <taxon>Fungi</taxon>
        <taxon>Dikarya</taxon>
        <taxon>Basidiomycota</taxon>
        <taxon>Agaricomycotina</taxon>
        <taxon>Agaricomycetes</taxon>
        <taxon>Agaricomycetidae</taxon>
        <taxon>Boletales</taxon>
        <taxon>Suillineae</taxon>
        <taxon>Suillaceae</taxon>
        <taxon>Suillus</taxon>
    </lineage>
</organism>
<dbReference type="HOGENOM" id="CLU_2135199_0_0_1"/>
<dbReference type="AlphaFoldDB" id="A0A0D0BDP1"/>
<accession>A0A0D0BDP1</accession>
<protein>
    <submittedName>
        <fullName evidence="1">Uncharacterized protein</fullName>
    </submittedName>
</protein>
<evidence type="ECO:0000313" key="2">
    <source>
        <dbReference type="Proteomes" id="UP000054485"/>
    </source>
</evidence>
<reference evidence="1 2" key="1">
    <citation type="submission" date="2014-04" db="EMBL/GenBank/DDBJ databases">
        <authorList>
            <consortium name="DOE Joint Genome Institute"/>
            <person name="Kuo A."/>
            <person name="Ruytinx J."/>
            <person name="Rineau F."/>
            <person name="Colpaert J."/>
            <person name="Kohler A."/>
            <person name="Nagy L.G."/>
            <person name="Floudas D."/>
            <person name="Copeland A."/>
            <person name="Barry K.W."/>
            <person name="Cichocki N."/>
            <person name="Veneault-Fourrey C."/>
            <person name="LaButti K."/>
            <person name="Lindquist E.A."/>
            <person name="Lipzen A."/>
            <person name="Lundell T."/>
            <person name="Morin E."/>
            <person name="Murat C."/>
            <person name="Sun H."/>
            <person name="Tunlid A."/>
            <person name="Henrissat B."/>
            <person name="Grigoriev I.V."/>
            <person name="Hibbett D.S."/>
            <person name="Martin F."/>
            <person name="Nordberg H.P."/>
            <person name="Cantor M.N."/>
            <person name="Hua S.X."/>
        </authorList>
    </citation>
    <scope>NUCLEOTIDE SEQUENCE [LARGE SCALE GENOMIC DNA]</scope>
    <source>
        <strain evidence="1 2">UH-Slu-Lm8-n1</strain>
    </source>
</reference>
<evidence type="ECO:0000313" key="1">
    <source>
        <dbReference type="EMBL" id="KIK44332.1"/>
    </source>
</evidence>
<gene>
    <name evidence="1" type="ORF">CY34DRAFT_642763</name>
</gene>